<protein>
    <submittedName>
        <fullName evidence="1">Uncharacterized protein</fullName>
    </submittedName>
</protein>
<dbReference type="AlphaFoldDB" id="A0A1V9Y4R5"/>
<evidence type="ECO:0000313" key="1">
    <source>
        <dbReference type="EMBL" id="OQR80711.1"/>
    </source>
</evidence>
<reference evidence="1 2" key="1">
    <citation type="journal article" date="2014" name="Genome Biol. Evol.">
        <title>The secreted proteins of Achlya hypogyna and Thraustotheca clavata identify the ancestral oomycete secretome and reveal gene acquisitions by horizontal gene transfer.</title>
        <authorList>
            <person name="Misner I."/>
            <person name="Blouin N."/>
            <person name="Leonard G."/>
            <person name="Richards T.A."/>
            <person name="Lane C.E."/>
        </authorList>
    </citation>
    <scope>NUCLEOTIDE SEQUENCE [LARGE SCALE GENOMIC DNA]</scope>
    <source>
        <strain evidence="1 2">ATCC 34112</strain>
    </source>
</reference>
<proteinExistence type="predicted"/>
<dbReference type="OrthoDB" id="65419at2759"/>
<dbReference type="Proteomes" id="UP000243217">
    <property type="component" value="Unassembled WGS sequence"/>
</dbReference>
<comment type="caution">
    <text evidence="1">The sequence shown here is derived from an EMBL/GenBank/DDBJ whole genome shotgun (WGS) entry which is preliminary data.</text>
</comment>
<organism evidence="1 2">
    <name type="scientific">Thraustotheca clavata</name>
    <dbReference type="NCBI Taxonomy" id="74557"/>
    <lineage>
        <taxon>Eukaryota</taxon>
        <taxon>Sar</taxon>
        <taxon>Stramenopiles</taxon>
        <taxon>Oomycota</taxon>
        <taxon>Saprolegniomycetes</taxon>
        <taxon>Saprolegniales</taxon>
        <taxon>Achlyaceae</taxon>
        <taxon>Thraustotheca</taxon>
    </lineage>
</organism>
<keyword evidence="2" id="KW-1185">Reference proteome</keyword>
<evidence type="ECO:0000313" key="2">
    <source>
        <dbReference type="Proteomes" id="UP000243217"/>
    </source>
</evidence>
<sequence length="253" mass="29853">MRRAVPPRPRRLSPLQSFFYITQTSYRRFNVWIEDVMPGLPSPQLTEDEIKQLEKDELVDLWTLTLADHRRIFRQTWKEYLATNNPDYASKEDIQEKLHQQTEKINQHLTQHHPELKKEIDTWKDQVQEKLDVVQTHTKQHVAEMKTQAKAIDVEKIPQHISEAVQDLKKKPLGNVRNELEAWIIDKLVVGRETVLAFVQGYRSGKEEELHRETPLLKTLADQAAEKHKDKIDAGKAQFQRMVQNYEAKHKQD</sequence>
<gene>
    <name evidence="1" type="ORF">THRCLA_23442</name>
</gene>
<dbReference type="Gene3D" id="1.20.120.20">
    <property type="entry name" value="Apolipoprotein"/>
    <property type="match status" value="1"/>
</dbReference>
<accession>A0A1V9Y4R5</accession>
<dbReference type="EMBL" id="JNBS01005134">
    <property type="protein sequence ID" value="OQR80711.1"/>
    <property type="molecule type" value="Genomic_DNA"/>
</dbReference>
<name>A0A1V9Y4R5_9STRA</name>